<keyword evidence="1" id="KW-0004">4Fe-4S</keyword>
<evidence type="ECO:0000256" key="2">
    <source>
        <dbReference type="ARBA" id="ARBA00022723"/>
    </source>
</evidence>
<dbReference type="Pfam" id="PF04879">
    <property type="entry name" value="Molybdop_Fe4S4"/>
    <property type="match status" value="1"/>
</dbReference>
<organism evidence="6 7">
    <name type="scientific">Adhaeretor mobilis</name>
    <dbReference type="NCBI Taxonomy" id="1930276"/>
    <lineage>
        <taxon>Bacteria</taxon>
        <taxon>Pseudomonadati</taxon>
        <taxon>Planctomycetota</taxon>
        <taxon>Planctomycetia</taxon>
        <taxon>Pirellulales</taxon>
        <taxon>Lacipirellulaceae</taxon>
        <taxon>Adhaeretor</taxon>
    </lineage>
</organism>
<dbReference type="GO" id="GO:0016491">
    <property type="term" value="F:oxidoreductase activity"/>
    <property type="evidence" value="ECO:0007669"/>
    <property type="project" value="UniProtKB-KW"/>
</dbReference>
<dbReference type="PROSITE" id="PS51669">
    <property type="entry name" value="4FE4S_MOW_BIS_MGD"/>
    <property type="match status" value="1"/>
</dbReference>
<dbReference type="GO" id="GO:0016020">
    <property type="term" value="C:membrane"/>
    <property type="evidence" value="ECO:0007669"/>
    <property type="project" value="TreeGrafter"/>
</dbReference>
<protein>
    <submittedName>
        <fullName evidence="6">Nitrate reductase</fullName>
        <ecNumber evidence="6">1.7.99.4</ecNumber>
    </submittedName>
</protein>
<reference evidence="6 7" key="1">
    <citation type="submission" date="2019-02" db="EMBL/GenBank/DDBJ databases">
        <title>Deep-cultivation of Planctomycetes and their phenomic and genomic characterization uncovers novel biology.</title>
        <authorList>
            <person name="Wiegand S."/>
            <person name="Jogler M."/>
            <person name="Boedeker C."/>
            <person name="Pinto D."/>
            <person name="Vollmers J."/>
            <person name="Rivas-Marin E."/>
            <person name="Kohn T."/>
            <person name="Peeters S.H."/>
            <person name="Heuer A."/>
            <person name="Rast P."/>
            <person name="Oberbeckmann S."/>
            <person name="Bunk B."/>
            <person name="Jeske O."/>
            <person name="Meyerdierks A."/>
            <person name="Storesund J.E."/>
            <person name="Kallscheuer N."/>
            <person name="Luecker S."/>
            <person name="Lage O.M."/>
            <person name="Pohl T."/>
            <person name="Merkel B.J."/>
            <person name="Hornburger P."/>
            <person name="Mueller R.-W."/>
            <person name="Bruemmer F."/>
            <person name="Labrenz M."/>
            <person name="Spormann A.M."/>
            <person name="Op den Camp H."/>
            <person name="Overmann J."/>
            <person name="Amann R."/>
            <person name="Jetten M.S.M."/>
            <person name="Mascher T."/>
            <person name="Medema M.H."/>
            <person name="Devos D.P."/>
            <person name="Kaster A.-K."/>
            <person name="Ovreas L."/>
            <person name="Rohde M."/>
            <person name="Galperin M.Y."/>
            <person name="Jogler C."/>
        </authorList>
    </citation>
    <scope>NUCLEOTIDE SEQUENCE [LARGE SCALE GENOMIC DNA]</scope>
    <source>
        <strain evidence="6 7">HG15A2</strain>
    </source>
</reference>
<dbReference type="EMBL" id="CP036263">
    <property type="protein sequence ID" value="QDS97031.1"/>
    <property type="molecule type" value="Genomic_DNA"/>
</dbReference>
<dbReference type="Pfam" id="PF00384">
    <property type="entry name" value="Molybdopterin"/>
    <property type="match status" value="1"/>
</dbReference>
<keyword evidence="6" id="KW-0560">Oxidoreductase</keyword>
<dbReference type="KEGG" id="amob:HG15A2_02900"/>
<keyword evidence="4" id="KW-0411">Iron-sulfur</keyword>
<keyword evidence="2" id="KW-0479">Metal-binding</keyword>
<dbReference type="CDD" id="cd02754">
    <property type="entry name" value="MopB_Nitrate-R-NapA-like"/>
    <property type="match status" value="1"/>
</dbReference>
<dbReference type="GO" id="GO:0043546">
    <property type="term" value="F:molybdopterin cofactor binding"/>
    <property type="evidence" value="ECO:0007669"/>
    <property type="project" value="InterPro"/>
</dbReference>
<feature type="domain" description="4Fe-4S Mo/W bis-MGD-type" evidence="5">
    <location>
        <begin position="54"/>
        <end position="110"/>
    </location>
</feature>
<dbReference type="InterPro" id="IPR006656">
    <property type="entry name" value="Mopterin_OxRdtase"/>
</dbReference>
<dbReference type="Gene3D" id="2.20.25.90">
    <property type="entry name" value="ADC-like domains"/>
    <property type="match status" value="1"/>
</dbReference>
<sequence length="751" mass="84330">MSITQSNTDRSVAAEIKDSLGSLLRQWQGPLTDELLRTPGKFGLGQLPTTKQPDATTTMVCGYCSTGCGLNIHLKDDEAVNLTPTVDYPVNTGMACPKGWEALSVLDSPDRGTMPLLRDDHGRRVPVKWDIAMQAFCNRFKDIQAKHGNHSVAFLSTGQMPTEEMAYLGSLTKFGMGMLHGDGNTRQCMATAVVAYKQAFGFDAPPYTYQDFEESDVIVLVGSNLCIAHPIMWQRVCRNPHNPEIIVLDPRTTETAVAATQHLALNPKSDLELLYGIAHILISEGWIDEPFIRQHVNEFDEFAQHVEKYTPEYVERVSGISKESLHYAARTIHKGKRVSLWWTMGVNQSYQGVRTAQAIINLALITGNIGRPGTGANSITGQCNAMGSRLFSNTTNLLGGHDFKNPEHRQKVASTLHIDENLIPTEDSWAYDRIIEGILRDEIKGLWVICTNPAHSWINQNTYKEIVERLDFLVVQDMYHSTETAQRADLYLPAAGWGEKEGTFINSERRIGLLKKVAKAPGKALADFSIFRLAAHYWGCEDLFEKWQEPEDVFQSLKELSRHQPCDITGVENYQMLDQRGGIQWPYPEGCKESDTQRRLFADGRFFHPDGKAQLLFEDSRDMPEPPNERYPYLLMTGRGTASQWHTQTRTSKSAVLRGLYPQEIYVELNPQDARREGIRPNSVVQVDSQRGSVTAKAFVTPTISPGQLFIPMHYEATNQLTLAHFDPYSRQPSYKNCAVRISPSHHVATS</sequence>
<evidence type="ECO:0000256" key="3">
    <source>
        <dbReference type="ARBA" id="ARBA00023004"/>
    </source>
</evidence>
<dbReference type="RefSeq" id="WP_145057092.1">
    <property type="nucleotide sequence ID" value="NZ_CP036263.1"/>
</dbReference>
<dbReference type="Pfam" id="PF01568">
    <property type="entry name" value="Molydop_binding"/>
    <property type="match status" value="1"/>
</dbReference>
<dbReference type="SUPFAM" id="SSF53706">
    <property type="entry name" value="Formate dehydrogenase/DMSO reductase, domains 1-3"/>
    <property type="match status" value="1"/>
</dbReference>
<dbReference type="InterPro" id="IPR006963">
    <property type="entry name" value="Mopterin_OxRdtase_4Fe-4S_dom"/>
</dbReference>
<dbReference type="EC" id="1.7.99.4" evidence="6"/>
<dbReference type="SUPFAM" id="SSF50692">
    <property type="entry name" value="ADC-like"/>
    <property type="match status" value="1"/>
</dbReference>
<dbReference type="GO" id="GO:0046872">
    <property type="term" value="F:metal ion binding"/>
    <property type="evidence" value="ECO:0007669"/>
    <property type="project" value="UniProtKB-KW"/>
</dbReference>
<dbReference type="CDD" id="cd00508">
    <property type="entry name" value="MopB_CT_Fdh-Nap-like"/>
    <property type="match status" value="1"/>
</dbReference>
<dbReference type="Gene3D" id="3.40.228.10">
    <property type="entry name" value="Dimethylsulfoxide Reductase, domain 2"/>
    <property type="match status" value="1"/>
</dbReference>
<dbReference type="PIRSF" id="PIRSF000144">
    <property type="entry name" value="CbbBc"/>
    <property type="match status" value="1"/>
</dbReference>
<dbReference type="Gene3D" id="3.40.50.740">
    <property type="match status" value="1"/>
</dbReference>
<accession>A0A517MQ73</accession>
<evidence type="ECO:0000256" key="1">
    <source>
        <dbReference type="ARBA" id="ARBA00022485"/>
    </source>
</evidence>
<dbReference type="InterPro" id="IPR009010">
    <property type="entry name" value="Asp_de-COase-like_dom_sf"/>
</dbReference>
<keyword evidence="3" id="KW-0408">Iron</keyword>
<dbReference type="GO" id="GO:0045333">
    <property type="term" value="P:cellular respiration"/>
    <property type="evidence" value="ECO:0007669"/>
    <property type="project" value="UniProtKB-ARBA"/>
</dbReference>
<evidence type="ECO:0000256" key="4">
    <source>
        <dbReference type="ARBA" id="ARBA00023014"/>
    </source>
</evidence>
<dbReference type="OrthoDB" id="9805142at2"/>
<proteinExistence type="predicted"/>
<dbReference type="Proteomes" id="UP000319852">
    <property type="component" value="Chromosome"/>
</dbReference>
<dbReference type="GO" id="GO:0051539">
    <property type="term" value="F:4 iron, 4 sulfur cluster binding"/>
    <property type="evidence" value="ECO:0007669"/>
    <property type="project" value="UniProtKB-KW"/>
</dbReference>
<name>A0A517MQ73_9BACT</name>
<evidence type="ECO:0000313" key="7">
    <source>
        <dbReference type="Proteomes" id="UP000319852"/>
    </source>
</evidence>
<dbReference type="InterPro" id="IPR006657">
    <property type="entry name" value="MoPterin_dinucl-bd_dom"/>
</dbReference>
<dbReference type="InterPro" id="IPR050123">
    <property type="entry name" value="Prok_molybdopt-oxidoreductase"/>
</dbReference>
<keyword evidence="7" id="KW-1185">Reference proteome</keyword>
<dbReference type="PANTHER" id="PTHR43105">
    <property type="entry name" value="RESPIRATORY NITRATE REDUCTASE"/>
    <property type="match status" value="1"/>
</dbReference>
<gene>
    <name evidence="6" type="primary">narB</name>
    <name evidence="6" type="ORF">HG15A2_02900</name>
</gene>
<evidence type="ECO:0000313" key="6">
    <source>
        <dbReference type="EMBL" id="QDS97031.1"/>
    </source>
</evidence>
<dbReference type="Gene3D" id="2.40.40.20">
    <property type="match status" value="1"/>
</dbReference>
<dbReference type="SMART" id="SM00926">
    <property type="entry name" value="Molybdop_Fe4S4"/>
    <property type="match status" value="1"/>
</dbReference>
<dbReference type="AlphaFoldDB" id="A0A517MQ73"/>
<evidence type="ECO:0000259" key="5">
    <source>
        <dbReference type="PROSITE" id="PS51669"/>
    </source>
</evidence>
<dbReference type="PANTHER" id="PTHR43105:SF10">
    <property type="entry name" value="NADH-QUINONE OXIDOREDUCTASE SUBUNIT G"/>
    <property type="match status" value="1"/>
</dbReference>